<dbReference type="InterPro" id="IPR003593">
    <property type="entry name" value="AAA+_ATPase"/>
</dbReference>
<dbReference type="FunFam" id="3.40.50.300:FF:000153">
    <property type="entry name" value="Dynein axonemal heavy chain 1"/>
    <property type="match status" value="1"/>
</dbReference>
<dbReference type="GO" id="GO:0005874">
    <property type="term" value="C:microtubule"/>
    <property type="evidence" value="ECO:0007669"/>
    <property type="project" value="UniProtKB-KW"/>
</dbReference>
<dbReference type="Pfam" id="PF17852">
    <property type="entry name" value="Dynein_AAA_lid"/>
    <property type="match status" value="1"/>
</dbReference>
<feature type="coiled-coil region" evidence="14">
    <location>
        <begin position="2235"/>
        <end position="2283"/>
    </location>
</feature>
<dbReference type="Pfam" id="PF18198">
    <property type="entry name" value="AAA_lid_11"/>
    <property type="match status" value="1"/>
</dbReference>
<dbReference type="InterPro" id="IPR027417">
    <property type="entry name" value="P-loop_NTPase"/>
</dbReference>
<dbReference type="Gene3D" id="1.10.472.130">
    <property type="match status" value="1"/>
</dbReference>
<dbReference type="SMART" id="SM00382">
    <property type="entry name" value="AAA"/>
    <property type="match status" value="3"/>
</dbReference>
<keyword evidence="6" id="KW-0547">Nucleotide-binding</keyword>
<feature type="coiled-coil region" evidence="14">
    <location>
        <begin position="2074"/>
        <end position="2104"/>
    </location>
</feature>
<evidence type="ECO:0000313" key="18">
    <source>
        <dbReference type="WBParaSite" id="TTAC_0000691101-mRNA-1"/>
    </source>
</evidence>
<evidence type="ECO:0000256" key="8">
    <source>
        <dbReference type="ARBA" id="ARBA00023017"/>
    </source>
</evidence>
<dbReference type="OrthoDB" id="10251809at2759"/>
<evidence type="ECO:0000256" key="7">
    <source>
        <dbReference type="ARBA" id="ARBA00022840"/>
    </source>
</evidence>
<dbReference type="Gene3D" id="1.10.8.1220">
    <property type="match status" value="1"/>
</dbReference>
<dbReference type="GO" id="GO:0045505">
    <property type="term" value="F:dynein intermediate chain binding"/>
    <property type="evidence" value="ECO:0007669"/>
    <property type="project" value="InterPro"/>
</dbReference>
<proteinExistence type="inferred from homology"/>
<evidence type="ECO:0000313" key="16">
    <source>
        <dbReference type="EMBL" id="VDM31178.1"/>
    </source>
</evidence>
<dbReference type="GO" id="GO:0051959">
    <property type="term" value="F:dynein light intermediate chain binding"/>
    <property type="evidence" value="ECO:0007669"/>
    <property type="project" value="InterPro"/>
</dbReference>
<dbReference type="Pfam" id="PF22597">
    <property type="entry name" value="DYN_lid"/>
    <property type="match status" value="1"/>
</dbReference>
<dbReference type="InterPro" id="IPR024317">
    <property type="entry name" value="Dynein_heavy_chain_D4_dom"/>
</dbReference>
<dbReference type="InterPro" id="IPR042219">
    <property type="entry name" value="AAA_lid_11_sf"/>
</dbReference>
<keyword evidence="7" id="KW-0067">ATP-binding</keyword>
<dbReference type="Gene3D" id="1.10.8.710">
    <property type="match status" value="1"/>
</dbReference>
<reference evidence="18" key="1">
    <citation type="submission" date="2016-04" db="UniProtKB">
        <authorList>
            <consortium name="WormBaseParasite"/>
        </authorList>
    </citation>
    <scope>IDENTIFICATION</scope>
</reference>
<dbReference type="STRING" id="6205.A0A0R3X160"/>
<evidence type="ECO:0000256" key="6">
    <source>
        <dbReference type="ARBA" id="ARBA00022741"/>
    </source>
</evidence>
<evidence type="ECO:0000256" key="11">
    <source>
        <dbReference type="ARBA" id="ARBA00023175"/>
    </source>
</evidence>
<dbReference type="FunFam" id="3.40.50.300:FF:000049">
    <property type="entry name" value="Dynein, axonemal, heavy chain 5"/>
    <property type="match status" value="1"/>
</dbReference>
<dbReference type="InterPro" id="IPR004273">
    <property type="entry name" value="Dynein_heavy_D6_P-loop"/>
</dbReference>
<keyword evidence="5" id="KW-0677">Repeat</keyword>
<keyword evidence="8" id="KW-0243">Dynein</keyword>
<evidence type="ECO:0000256" key="13">
    <source>
        <dbReference type="ARBA" id="ARBA00023273"/>
    </source>
</evidence>
<dbReference type="Gene3D" id="3.40.50.300">
    <property type="entry name" value="P-loop containing nucleotide triphosphate hydrolases"/>
    <property type="match status" value="5"/>
</dbReference>
<dbReference type="Gene3D" id="1.20.140.100">
    <property type="entry name" value="Dynein heavy chain, N-terminal domain 2"/>
    <property type="match status" value="1"/>
</dbReference>
<keyword evidence="13" id="KW-0966">Cell projection</keyword>
<dbReference type="Gene3D" id="1.20.920.30">
    <property type="match status" value="1"/>
</dbReference>
<dbReference type="InterPro" id="IPR035706">
    <property type="entry name" value="AAA_9"/>
</dbReference>
<dbReference type="InterPro" id="IPR041466">
    <property type="entry name" value="Dynein_AAA5_ext"/>
</dbReference>
<dbReference type="FunFam" id="1.10.8.1220:FF:000001">
    <property type="entry name" value="Dynein axonemal heavy chain 5"/>
    <property type="match status" value="1"/>
</dbReference>
<evidence type="ECO:0000259" key="15">
    <source>
        <dbReference type="SMART" id="SM00382"/>
    </source>
</evidence>
<dbReference type="Pfam" id="PF08393">
    <property type="entry name" value="DHC_N2"/>
    <property type="match status" value="1"/>
</dbReference>
<feature type="domain" description="AAA+ ATPase" evidence="15">
    <location>
        <begin position="1769"/>
        <end position="1930"/>
    </location>
</feature>
<keyword evidence="3" id="KW-0963">Cytoplasm</keyword>
<dbReference type="FunFam" id="1.10.287.2620:FF:000002">
    <property type="entry name" value="Dynein heavy chain 2, axonemal"/>
    <property type="match status" value="1"/>
</dbReference>
<dbReference type="Pfam" id="PF18199">
    <property type="entry name" value="Dynein_C"/>
    <property type="match status" value="1"/>
</dbReference>
<feature type="domain" description="AAA+ ATPase" evidence="15">
    <location>
        <begin position="1421"/>
        <end position="1538"/>
    </location>
</feature>
<dbReference type="Gene3D" id="1.10.8.720">
    <property type="entry name" value="Region D6 of dynein motor"/>
    <property type="match status" value="1"/>
</dbReference>
<dbReference type="Pfam" id="PF12780">
    <property type="entry name" value="AAA_8"/>
    <property type="match status" value="1"/>
</dbReference>
<dbReference type="EMBL" id="UYWX01020330">
    <property type="protein sequence ID" value="VDM31178.1"/>
    <property type="molecule type" value="Genomic_DNA"/>
</dbReference>
<evidence type="ECO:0000256" key="4">
    <source>
        <dbReference type="ARBA" id="ARBA00022701"/>
    </source>
</evidence>
<dbReference type="GO" id="GO:0007018">
    <property type="term" value="P:microtubule-based movement"/>
    <property type="evidence" value="ECO:0007669"/>
    <property type="project" value="InterPro"/>
</dbReference>
<feature type="domain" description="AAA+ ATPase" evidence="15">
    <location>
        <begin position="805"/>
        <end position="937"/>
    </location>
</feature>
<evidence type="ECO:0000256" key="2">
    <source>
        <dbReference type="ARBA" id="ARBA00008887"/>
    </source>
</evidence>
<keyword evidence="10" id="KW-0969">Cilium</keyword>
<dbReference type="GO" id="GO:0005524">
    <property type="term" value="F:ATP binding"/>
    <property type="evidence" value="ECO:0007669"/>
    <property type="project" value="UniProtKB-KW"/>
</dbReference>
<accession>A0A0R3X160</accession>
<dbReference type="InterPro" id="IPR041658">
    <property type="entry name" value="AAA_lid_11"/>
</dbReference>
<comment type="subcellular location">
    <subcellularLocation>
        <location evidence="1">Cytoplasm</location>
        <location evidence="1">Cytoskeleton</location>
        <location evidence="1">Cilium axoneme</location>
    </subcellularLocation>
</comment>
<dbReference type="InterPro" id="IPR043160">
    <property type="entry name" value="Dynein_C_barrel"/>
</dbReference>
<dbReference type="Gene3D" id="1.10.287.2620">
    <property type="match status" value="1"/>
</dbReference>
<dbReference type="Proteomes" id="UP000274429">
    <property type="component" value="Unassembled WGS sequence"/>
</dbReference>
<dbReference type="Pfam" id="PF12777">
    <property type="entry name" value="MT"/>
    <property type="match status" value="1"/>
</dbReference>
<dbReference type="Gene3D" id="3.10.490.20">
    <property type="match status" value="1"/>
</dbReference>
<keyword evidence="11" id="KW-0505">Motor protein</keyword>
<keyword evidence="9 14" id="KW-0175">Coiled coil</keyword>
<gene>
    <name evidence="16" type="ORF">TTAC_LOCUS6896</name>
</gene>
<reference evidence="16 17" key="2">
    <citation type="submission" date="2018-11" db="EMBL/GenBank/DDBJ databases">
        <authorList>
            <consortium name="Pathogen Informatics"/>
        </authorList>
    </citation>
    <scope>NUCLEOTIDE SEQUENCE [LARGE SCALE GENOMIC DNA]</scope>
</reference>
<dbReference type="PANTHER" id="PTHR22878">
    <property type="entry name" value="DYNEIN HEAVY CHAIN 6, AXONEMAL-LIKE-RELATED"/>
    <property type="match status" value="1"/>
</dbReference>
<organism evidence="18">
    <name type="scientific">Hydatigena taeniaeformis</name>
    <name type="common">Feline tapeworm</name>
    <name type="synonym">Taenia taeniaeformis</name>
    <dbReference type="NCBI Taxonomy" id="6205"/>
    <lineage>
        <taxon>Eukaryota</taxon>
        <taxon>Metazoa</taxon>
        <taxon>Spiralia</taxon>
        <taxon>Lophotrochozoa</taxon>
        <taxon>Platyhelminthes</taxon>
        <taxon>Cestoda</taxon>
        <taxon>Eucestoda</taxon>
        <taxon>Cyclophyllidea</taxon>
        <taxon>Taeniidae</taxon>
        <taxon>Hydatigera</taxon>
    </lineage>
</organism>
<sequence>MRDAIKNTQVFVRWQPGTCLPSQGIRVPEQEDIFYFTFHMDLVKSTVVKELIQQIDCLICRKSRVEKWKSCNPSIAQIDQCLNEVTDQLNDLLASTADRQIGFFTLRTDVLVQGIQMHAKKWVVTYGDLLHERVQTVSRQLRDSIQTLLSRLQIKPSERSRLKSLVLTIRDINDVRAENEERLACIAQCHHILRQHKLEVTVSESEDFECLRQAWLGLLKQTRFTERSLSRPRKLFRYKTKAEANQFFKQIEKFVQKFKTSGPAAVGERLDRGLGLMKEYGEELASLTATYNELLSAERLFDLPVTYSEGLVDVQRQMDCLEKIYAIYADLKSLQEEWSKVLWRDAHLSVLEDEAKRLLQTFQKLSKQICEMDISRALKTQLSGFRDSVALLKDLKHEALRLRHWFMLAEKTKHELALNPENFTLGNVFDVRLDQFCNEINEVLGIALKEFSIEKEFSTLKDTWDGLQLSVKDYAPEGTKRGLIINTLEEAIQTLETSSLNLQSISGSKFAEPFMEGIRSLEKDLTQASEALEIWDQVQSKWLHLEGLFSGGDIRTRIPKEAEKFDKLNLFFKKMFDNVMCLEIDKTDQRVPLTVGMRSTEGEIIKFKQPVRGTDPVEERMMKIEVEMKRSNRLITKEAIYRYRETATRGEWALHFQGMVVLAANQVWWTWEVEDAFQRLGTKSDKTAMKALAGQQRTQMEEIVRIIRGNLSPNDRIKLTALLIIDVHSRDVVDGFVRDGIIEAKAFEWQSQLRFYWCRINDHLSIRQCNGAFNYGYEYMGLNGRLVITPLTDRIYLTLTQALCMHLGACVAGPSGTGKTETVKDLAKALAVFCLETNCSNAMDFRSVSRIFSGLCQTGAWGCFDNFNRIDVSVLAVISTYLRLIQAAHLQAARKFVLESEEIALNRQVGVFITMNPSSVGRTELPESLKVQFRQIRLAVPDRKIICEVMLFAQGFSSARVLAAKTNTLYLLADKQLSRQLHYDFSMRALKVVLQLAGDIRRREMNSDEVSVMIQALREVNLPRLIREDVHLFLDLIGDLFPGLPCPKSEDQELMEAIKDWLTSERFALLTNQVEKVMQLHNTMQTRQASMVVGPTCGGKSVIIKALFGAKKKIGVATSLITLNPKDRNVEELYGAFDSNTQDWRDGLLTRIFRDANKQSNKENFVILFDGDVDSLWVENMNSVMDDNRVLTLPNSERIRLQPTCFLLFEVGDLECASPAIVSRCGMVFVDPHDLDYSALWQRWKLSNKEMDTFYIQILDNLFAKYIPRIMALNLNTVIPLTSISLINQLCHLLGSLLIGVAEASADCLEALLLHALTFSIGSCLLNDADRAAFDEKVKEIAALPKMEQEEVGGSVPAGFLPSTLPRLSDYFFDPRNNAWVPWSSIVPHYQHEPEQNFPDIVVPTRETVVMQWILERHVTIDRPILLIGETGTSKTASVNQFLAQRNSTTNQILRVTFSSRTTALDLYNSLDANLEKRSKALYGPRTGKRLLLFIDDLHMPNANPYGAQQPLAFLKLLLTNHGLFSRSSSDLKWRQVFDTSYLAAMTTPCAGRGRVDPRCLSLFSLFYAATPSDATLRKIFSSIVLGHLQADFVEAIVEAVPAITQATLNVYSFLLQKLHPSPVKFHYGFNIRDLRRICAGLCRAAPSRHTTLPQVARLWRHELFRVFVDRLSTIEDILLAKDKINTEAENLDPASKEDILQDPILFGEYKSVLEEGSIPYYEDIGDYSSIKEVFSHLQDRQSGHTKLVLFNDALEHLSRLHRIMCTINGHALCVGASGIGKSALVKLAAFAAKCDVFRLSLSQNYKEQDFREEIKTLYLQLVQKNKKMVFLVHEDDIIDEGFLEVINHMLVGMDASSLYLEEEREIIVNDMQQEVMDAGFEASREVIWKYYSQKAMRNLHVILVMRSIGNTLRKRCSSFPCLINNTTIDWFFDWPEEALYTVAKTMLSTGNQLIPASCYDALIGHVVYVHRSVERYTNEFVGKWKRVNYVTPKQFLDYISNYLKLLSECDQSKAALCERFVKGVAKLEDAGIQAKELGEKLTIQKEVIVHNKEACEALLKDITQNQILASDKRAQSKQKAEEMETLSKTIEKEKAAVESILTEALPALEQARAELGELDKSDVTEMRSFVKPPRPVQVVSECICVLKGSSEVSWKVAKAMMADVNFLQSLQTIDVDAIGSKQLASVKERLDTSKVNMQQMQLVSRAGAGFLKFILAALGYCEVLKDVRPKREKIAKLEKLLTQNEHDLEGVKSELAKVEEEIKKKNQEYSAAETESLALQEETATMEQRLATANALINGLSCESVRWRERSEALIEERRHLVGDCLISAAFLTYTGAFVHNLRCRMINDDWVPDLQNRQVSLTKPFKLNHLLADKVTVTSWKDAGLPGDELSIQNGILTMRASRFPLLIDPQQKVLKWIKCLEEENNLRVTTFNDPDFFKFLELSIKFGTPLLLEDVGSYIDPVIYNVLAKNIQEDKDQHFVMLGNKKVEYDYNFRLYLNTKLSNPAYGPKIFENAVVINCCITEEALENQLLRVIVKHEQSSLEEKKAMLMHTKSECRRLQKELEESLLINLTLSTGNLLDNEELIKTVEVTKAKVTEAKGKLVLAAKAATEMEQLSNAYRPAAKRGALLFFVLTDMVTINPMYQFALSAYIALFEDALRRSMPDTALGKRLDNIMTLLTDVVYSYGCTSFFERHKLLFSFQISLKLQLEAGYVSQAEVDFFIKGDASIGMETGTCPIPWLTDAQWRAVRCLEEILPSTFSGLSKSLTNNQKQWKQWFSLTSLECKPPPNFENISEFQKLCLLRCFRVDRVCRAVEIFVANILGENFMASHKPSLSYVYEQSQPETPVLFILGPGSEATDSLKKFAENSLNLDVSKSLVILSMGQGQESSAMKLFKTASSEGSWLVLQNCHLVVKWIPTLEKTIETTKQFHPKFRLWLTTEFSSDFPIGFLHRSLKFVIEPLVGLKRNLLSTFLEIPASKFVECSRPEFPLLAYTLTFFHTVVQERRQYGKLGWNIAYDFNLSDFQASLAVITDHLESSRGESGLSWTSLRYLIEEIIYGGRVVDKFDQRVLHTYMIEYFGDFLFDTIQRFHFFSSEEVTYTLPPETSQEGILRYIETLPANNSSEVLGLSANVEIDILTSKAQNLYSYLRTLSREDEMTSSTATIATTQMTFIMEITERVLQSLPPTFDREAIRATFKEKMGPTAVVLLQELELFNRLILQMRSTLTNLKRALSGAVDLSSELEQMAVSLLSGQLPDLWRNHAPDTKKSLADWLTHFHRRTEQYKAWAASGEPIVIWLSGLHVPESFLFAVVQSACRRNAWPLDKSITVTTVTDYTNEEAVEDRNLAGCLLNGLFLEGASWNPRVGCLCLQASRQRIQPLPFLKVSVMESRRAKKHATLLTPVYVTSARADADGRGLVFEADLPMDQEFGANRWILQGVCLLLNDD</sequence>
<evidence type="ECO:0000256" key="12">
    <source>
        <dbReference type="ARBA" id="ARBA00023212"/>
    </source>
</evidence>
<dbReference type="GO" id="GO:0008569">
    <property type="term" value="F:minus-end-directed microtubule motor activity"/>
    <property type="evidence" value="ECO:0007669"/>
    <property type="project" value="InterPro"/>
</dbReference>
<dbReference type="Pfam" id="PF03028">
    <property type="entry name" value="Dynein_heavy"/>
    <property type="match status" value="1"/>
</dbReference>
<dbReference type="Gene3D" id="6.10.140.1060">
    <property type="match status" value="1"/>
</dbReference>
<dbReference type="Pfam" id="PF12781">
    <property type="entry name" value="AAA_9"/>
    <property type="match status" value="1"/>
</dbReference>
<dbReference type="PANTHER" id="PTHR22878:SF63">
    <property type="entry name" value="DYNEIN AXONEMAL HEAVY CHAIN 10"/>
    <property type="match status" value="1"/>
</dbReference>
<dbReference type="InterPro" id="IPR043157">
    <property type="entry name" value="Dynein_AAA1S"/>
</dbReference>
<evidence type="ECO:0000256" key="3">
    <source>
        <dbReference type="ARBA" id="ARBA00022490"/>
    </source>
</evidence>
<evidence type="ECO:0000256" key="5">
    <source>
        <dbReference type="ARBA" id="ARBA00022737"/>
    </source>
</evidence>
<dbReference type="Gene3D" id="1.20.920.20">
    <property type="match status" value="1"/>
</dbReference>
<comment type="similarity">
    <text evidence="2">Belongs to the dynein heavy chain family.</text>
</comment>
<keyword evidence="12" id="KW-0206">Cytoskeleton</keyword>
<dbReference type="InterPro" id="IPR041228">
    <property type="entry name" value="Dynein_C"/>
</dbReference>
<dbReference type="GO" id="GO:0031514">
    <property type="term" value="C:motile cilium"/>
    <property type="evidence" value="ECO:0007669"/>
    <property type="project" value="UniProtKB-ARBA"/>
</dbReference>
<dbReference type="FunFam" id="1.20.58.1120:FF:000008">
    <property type="entry name" value="Dynein heavy chain 10, axonemal"/>
    <property type="match status" value="1"/>
</dbReference>
<evidence type="ECO:0000256" key="14">
    <source>
        <dbReference type="SAM" id="Coils"/>
    </source>
</evidence>
<dbReference type="InterPro" id="IPR054354">
    <property type="entry name" value="DYNC2H1-like_lid"/>
</dbReference>
<dbReference type="InterPro" id="IPR024743">
    <property type="entry name" value="Dynein_HC_stalk"/>
</dbReference>
<dbReference type="InterPro" id="IPR035699">
    <property type="entry name" value="AAA_6"/>
</dbReference>
<dbReference type="GO" id="GO:0005930">
    <property type="term" value="C:axoneme"/>
    <property type="evidence" value="ECO:0007669"/>
    <property type="project" value="UniProtKB-SubCell"/>
</dbReference>
<dbReference type="Gene3D" id="1.20.58.1120">
    <property type="match status" value="1"/>
</dbReference>
<dbReference type="InterPro" id="IPR026983">
    <property type="entry name" value="DHC"/>
</dbReference>
<dbReference type="SUPFAM" id="SSF52540">
    <property type="entry name" value="P-loop containing nucleoside triphosphate hydrolases"/>
    <property type="match status" value="4"/>
</dbReference>
<protein>
    <submittedName>
        <fullName evidence="18">AAA_6 domain-containing protein</fullName>
    </submittedName>
</protein>
<dbReference type="FunFam" id="3.40.50.300:FF:000063">
    <property type="entry name" value="dynein heavy chain 6, axonemal"/>
    <property type="match status" value="1"/>
</dbReference>
<evidence type="ECO:0000313" key="17">
    <source>
        <dbReference type="Proteomes" id="UP000274429"/>
    </source>
</evidence>
<name>A0A0R3X160_HYDTA</name>
<dbReference type="GO" id="GO:0030286">
    <property type="term" value="C:dynein complex"/>
    <property type="evidence" value="ECO:0007669"/>
    <property type="project" value="UniProtKB-KW"/>
</dbReference>
<dbReference type="FunFam" id="3.10.490.20:FF:000006">
    <property type="entry name" value="Dynein axonemal heavy chain 10"/>
    <property type="match status" value="1"/>
</dbReference>
<dbReference type="Gene3D" id="1.20.1270.280">
    <property type="match status" value="1"/>
</dbReference>
<dbReference type="FunFam" id="1.10.8.710:FF:000001">
    <property type="entry name" value="Dynein axonemal heavy chain 2"/>
    <property type="match status" value="1"/>
</dbReference>
<keyword evidence="17" id="KW-1185">Reference proteome</keyword>
<evidence type="ECO:0000256" key="1">
    <source>
        <dbReference type="ARBA" id="ARBA00004430"/>
    </source>
</evidence>
<dbReference type="Pfam" id="PF12775">
    <property type="entry name" value="AAA_7"/>
    <property type="match status" value="1"/>
</dbReference>
<evidence type="ECO:0000256" key="10">
    <source>
        <dbReference type="ARBA" id="ARBA00023069"/>
    </source>
</evidence>
<dbReference type="Pfam" id="PF12774">
    <property type="entry name" value="AAA_6"/>
    <property type="match status" value="1"/>
</dbReference>
<keyword evidence="4" id="KW-0493">Microtubule</keyword>
<dbReference type="WBParaSite" id="TTAC_0000691101-mRNA-1">
    <property type="protein sequence ID" value="TTAC_0000691101-mRNA-1"/>
    <property type="gene ID" value="TTAC_0000691101"/>
</dbReference>
<evidence type="ECO:0000256" key="9">
    <source>
        <dbReference type="ARBA" id="ARBA00023054"/>
    </source>
</evidence>
<dbReference type="InterPro" id="IPR042222">
    <property type="entry name" value="Dynein_2_N"/>
</dbReference>
<dbReference type="InterPro" id="IPR013602">
    <property type="entry name" value="Dynein_heavy_linker"/>
</dbReference>